<name>A0ABZ0GT61_9GAMM</name>
<protein>
    <submittedName>
        <fullName evidence="2">Uncharacterized protein</fullName>
    </submittedName>
</protein>
<feature type="signal peptide" evidence="1">
    <location>
        <begin position="1"/>
        <end position="25"/>
    </location>
</feature>
<dbReference type="Proteomes" id="UP001301442">
    <property type="component" value="Chromosome"/>
</dbReference>
<feature type="chain" id="PRO_5045977140" evidence="1">
    <location>
        <begin position="26"/>
        <end position="337"/>
    </location>
</feature>
<accession>A0ABZ0GT61</accession>
<dbReference type="RefSeq" id="WP_348397766.1">
    <property type="nucleotide sequence ID" value="NZ_CP136600.1"/>
</dbReference>
<evidence type="ECO:0000313" key="3">
    <source>
        <dbReference type="Proteomes" id="UP001301442"/>
    </source>
</evidence>
<proteinExistence type="predicted"/>
<evidence type="ECO:0000313" key="2">
    <source>
        <dbReference type="EMBL" id="WOH39000.1"/>
    </source>
</evidence>
<evidence type="ECO:0000256" key="1">
    <source>
        <dbReference type="SAM" id="SignalP"/>
    </source>
</evidence>
<organism evidence="2 3">
    <name type="scientific">Thalassotalea fonticola</name>
    <dbReference type="NCBI Taxonomy" id="3065649"/>
    <lineage>
        <taxon>Bacteria</taxon>
        <taxon>Pseudomonadati</taxon>
        <taxon>Pseudomonadota</taxon>
        <taxon>Gammaproteobacteria</taxon>
        <taxon>Alteromonadales</taxon>
        <taxon>Colwelliaceae</taxon>
        <taxon>Thalassotalea</taxon>
    </lineage>
</organism>
<gene>
    <name evidence="2" type="ORF">RI844_07200</name>
</gene>
<keyword evidence="3" id="KW-1185">Reference proteome</keyword>
<dbReference type="EMBL" id="CP136600">
    <property type="protein sequence ID" value="WOH39000.1"/>
    <property type="molecule type" value="Genomic_DNA"/>
</dbReference>
<reference evidence="2 3" key="1">
    <citation type="submission" date="2023-09" db="EMBL/GenBank/DDBJ databases">
        <authorList>
            <person name="Qi X."/>
        </authorList>
    </citation>
    <scope>NUCLEOTIDE SEQUENCE [LARGE SCALE GENOMIC DNA]</scope>
    <source>
        <strain evidence="2 3">S1-1</strain>
    </source>
</reference>
<keyword evidence="1" id="KW-0732">Signal</keyword>
<sequence length="337" mass="36151">MNLLKKLICGSALVLAGVTSFSTLAALTIDKQSLVFGYTELNTESEEQMLTITSLAAETLTLTVTHYNPAGLVGGFEVVPEDDVLNPAFCDNLDVGTNATLTADTCILKIRHKPSQDGSQSALYTVTDGTDSVAFFVSNYKVDSANDKAKTNLAPTVEGARIFNGLTEVTAGPLDTGVEYTLKVNLVGYEKFRLLPNIYNCIFDDGETIAEATDCAKNTNTPDAASGTEIGGVAWNQTNFGTTLSGAALDNWVKLKYQGEYASHQEFSFTFTIPAYDDADVHDVVVRFYSRSQSNLDLRNYNSVTAMLASGLDLLGAGSAGYYGTNGRRLKLTAQNP</sequence>